<evidence type="ECO:0000256" key="13">
    <source>
        <dbReference type="ARBA" id="ARBA00047301"/>
    </source>
</evidence>
<keyword evidence="3 17" id="KW-0732">Signal</keyword>
<protein>
    <recommendedName>
        <fullName evidence="15">Beta-hexosaminidase</fullName>
        <ecNumber evidence="15">3.2.1.52</ecNumber>
    </recommendedName>
</protein>
<evidence type="ECO:0000256" key="2">
    <source>
        <dbReference type="ARBA" id="ARBA00006285"/>
    </source>
</evidence>
<dbReference type="CDD" id="cd06562">
    <property type="entry name" value="GH20_HexA_HexB-like"/>
    <property type="match status" value="1"/>
</dbReference>
<evidence type="ECO:0000256" key="7">
    <source>
        <dbReference type="ARBA" id="ARBA00023295"/>
    </source>
</evidence>
<comment type="catalytic activity">
    <reaction evidence="10">
        <text>a ganglioside GM2 + H2O = a ganglioside GM3 + N-acetyl-beta-D-galactosamine</text>
        <dbReference type="Rhea" id="RHEA:47968"/>
        <dbReference type="ChEBI" id="CHEBI:15377"/>
        <dbReference type="ChEBI" id="CHEBI:28497"/>
        <dbReference type="ChEBI" id="CHEBI:79210"/>
        <dbReference type="ChEBI" id="CHEBI:79218"/>
    </reaction>
    <physiologicalReaction direction="left-to-right" evidence="10">
        <dbReference type="Rhea" id="RHEA:47969"/>
    </physiologicalReaction>
</comment>
<evidence type="ECO:0000313" key="20">
    <source>
        <dbReference type="Proteomes" id="UP000694389"/>
    </source>
</evidence>
<evidence type="ECO:0000256" key="1">
    <source>
        <dbReference type="ARBA" id="ARBA00001231"/>
    </source>
</evidence>
<keyword evidence="4 15" id="KW-0378">Hydrolase</keyword>
<dbReference type="EC" id="3.2.1.52" evidence="15"/>
<comment type="similarity">
    <text evidence="2 15">Belongs to the glycosyl hydrolase 20 family.</text>
</comment>
<dbReference type="InterPro" id="IPR025705">
    <property type="entry name" value="Beta_hexosaminidase_sua/sub"/>
</dbReference>
<dbReference type="Gene3D" id="3.30.379.10">
    <property type="entry name" value="Chitobiase/beta-hexosaminidase domain 2-like"/>
    <property type="match status" value="1"/>
</dbReference>
<dbReference type="FunFam" id="3.20.20.80:FF:000063">
    <property type="entry name" value="Beta-hexosaminidase"/>
    <property type="match status" value="1"/>
</dbReference>
<evidence type="ECO:0000259" key="18">
    <source>
        <dbReference type="Pfam" id="PF00728"/>
    </source>
</evidence>
<dbReference type="AlphaFoldDB" id="A0A8C4GH87"/>
<dbReference type="PANTHER" id="PTHR22600">
    <property type="entry name" value="BETA-HEXOSAMINIDASE"/>
    <property type="match status" value="1"/>
</dbReference>
<dbReference type="GO" id="GO:0016020">
    <property type="term" value="C:membrane"/>
    <property type="evidence" value="ECO:0007669"/>
    <property type="project" value="TreeGrafter"/>
</dbReference>
<dbReference type="GO" id="GO:0005975">
    <property type="term" value="P:carbohydrate metabolic process"/>
    <property type="evidence" value="ECO:0007669"/>
    <property type="project" value="InterPro"/>
</dbReference>
<dbReference type="PIRSF" id="PIRSF001093">
    <property type="entry name" value="B-hxosamndse_ab_euk"/>
    <property type="match status" value="1"/>
</dbReference>
<evidence type="ECO:0000256" key="15">
    <source>
        <dbReference type="PIRNR" id="PIRNR001093"/>
    </source>
</evidence>
<reference evidence="19" key="2">
    <citation type="submission" date="2025-09" db="UniProtKB">
        <authorList>
            <consortium name="Ensembl"/>
        </authorList>
    </citation>
    <scope>IDENTIFICATION</scope>
</reference>
<evidence type="ECO:0000256" key="9">
    <source>
        <dbReference type="ARBA" id="ARBA00043767"/>
    </source>
</evidence>
<evidence type="ECO:0000256" key="3">
    <source>
        <dbReference type="ARBA" id="ARBA00022729"/>
    </source>
</evidence>
<comment type="catalytic activity">
    <reaction evidence="9">
        <text>a ganglioside GM2 (d18:1(4E)) + H2O = a ganglioside GM3 (d18:1(4E)) + N-acetyl-beta-D-galactosamine</text>
        <dbReference type="Rhea" id="RHEA:47940"/>
        <dbReference type="ChEBI" id="CHEBI:15377"/>
        <dbReference type="ChEBI" id="CHEBI:28497"/>
        <dbReference type="ChEBI" id="CHEBI:60065"/>
        <dbReference type="ChEBI" id="CHEBI:71502"/>
    </reaction>
    <physiologicalReaction direction="left-to-right" evidence="9">
        <dbReference type="Rhea" id="RHEA:47941"/>
    </physiologicalReaction>
</comment>
<reference evidence="19" key="1">
    <citation type="submission" date="2025-08" db="UniProtKB">
        <authorList>
            <consortium name="Ensembl"/>
        </authorList>
    </citation>
    <scope>IDENTIFICATION</scope>
</reference>
<sequence>ITNTTLTLHIMLHGLWPLPQAFTSSTERYPLNPQAFYFGYGRQSAAQQGCSVLDSAFRRYFSLIFPDYTDVGVDALSNLLPVCVLDNLSVSAGQASLKAETVWGALRGDYNQYILKDMYKQRVNKSYFINKTEIEDFPRFQFRGILLDTSRHYLPVQAILKTLDAMAYSKFNVFHWHIVDDPSFPYQSSSFPDLSSKGAFHPMTHIYTQSDVRRVISHARLWGIRVLPEFDSPGHTTSWGKGQPGLLTPCYNGGTPSGTFGPVNPALPSTYQFMARLFKEVSSVFPDSYIHLGGDEVDFSCWKSNPDVRAFMQKMGFGSDFTKLEAFYMENIVNITSALNKTSIVWQDVFDYHERIPKDTVLHIWKGIPAKYQEELSRITKAGMRVLLAAPWYINHISYGQDWRNYYTVQPQNFSGTEEQKKLVIGGEVCMWGEYVDATNLSPRLWPRASAAAERLWSDEKQTSNVDKAFPRLQDFRCKLLRRGIQAEPLYVGHCKHEYQGV</sequence>
<evidence type="ECO:0000256" key="8">
    <source>
        <dbReference type="ARBA" id="ARBA00023505"/>
    </source>
</evidence>
<comment type="function">
    <text evidence="11">Hydrolyzes the non-reducing end N-acetyl-D-hexosamine and/or sulfated N-acetyl-D-hexosamine of glycoconjugates, such as the oligosaccharide moieties from proteins and neutral glycolipids, or from certain mucopolysaccharides. The isozyme S is as active as the isozyme A on the anionic bis-sulfated glycans, the chondroitin-6-sulfate trisaccharide (C6S-3), and the dermatan sulfate pentasaccharide, and the sulfated glycosphingolipid SM2. The isozyme B does not hydrolyze each of these substrates, however hydrolyzes efficiently neutral oligosaccharide. Only the isozyme A is responsible for the degradation of GM2 gangliosides in the presence of GM2A.</text>
</comment>
<proteinExistence type="inferred from homology"/>
<feature type="signal peptide" evidence="17">
    <location>
        <begin position="1"/>
        <end position="23"/>
    </location>
</feature>
<evidence type="ECO:0000256" key="16">
    <source>
        <dbReference type="PIRSR" id="PIRSR001093-1"/>
    </source>
</evidence>
<keyword evidence="7 15" id="KW-0326">Glycosidase</keyword>
<comment type="catalytic activity">
    <reaction evidence="13">
        <text>N-acetyl-beta-D-galactosaminyl-(1-&gt;4)-beta-D-3-sulfogalactosyl-(1-&gt;4)-beta-D-glucosyl-(1&lt;-&gt;1')-ceramide + H2O = a beta-D-3-sulfogalactosyl-(1-&gt;4)-beta-D-glucosyl-(1&lt;-&gt;1')-ceramide + N-acetyl-beta-D-galactosamine</text>
        <dbReference type="Rhea" id="RHEA:48276"/>
        <dbReference type="ChEBI" id="CHEBI:15377"/>
        <dbReference type="ChEBI" id="CHEBI:28497"/>
        <dbReference type="ChEBI" id="CHEBI:90163"/>
        <dbReference type="ChEBI" id="CHEBI:90164"/>
    </reaction>
    <physiologicalReaction direction="left-to-right" evidence="13">
        <dbReference type="Rhea" id="RHEA:48277"/>
    </physiologicalReaction>
</comment>
<feature type="domain" description="Glycoside hydrolase family 20 catalytic" evidence="18">
    <location>
        <begin position="140"/>
        <end position="459"/>
    </location>
</feature>
<evidence type="ECO:0000256" key="12">
    <source>
        <dbReference type="ARBA" id="ARBA00046515"/>
    </source>
</evidence>
<dbReference type="InterPro" id="IPR017853">
    <property type="entry name" value="GH"/>
</dbReference>
<organism evidence="19 20">
    <name type="scientific">Dicentrarchus labrax</name>
    <name type="common">European seabass</name>
    <name type="synonym">Morone labrax</name>
    <dbReference type="NCBI Taxonomy" id="13489"/>
    <lineage>
        <taxon>Eukaryota</taxon>
        <taxon>Metazoa</taxon>
        <taxon>Chordata</taxon>
        <taxon>Craniata</taxon>
        <taxon>Vertebrata</taxon>
        <taxon>Euteleostomi</taxon>
        <taxon>Actinopterygii</taxon>
        <taxon>Neopterygii</taxon>
        <taxon>Teleostei</taxon>
        <taxon>Neoteleostei</taxon>
        <taxon>Acanthomorphata</taxon>
        <taxon>Eupercaria</taxon>
        <taxon>Moronidae</taxon>
        <taxon>Dicentrarchus</taxon>
    </lineage>
</organism>
<dbReference type="PANTHER" id="PTHR22600:SF39">
    <property type="entry name" value="BETA-HEXOSAMINIDASE SUBUNIT ALPHA"/>
    <property type="match status" value="1"/>
</dbReference>
<comment type="catalytic activity">
    <reaction evidence="1 15">
        <text>Hydrolysis of terminal non-reducing N-acetyl-D-hexosamine residues in N-acetyl-beta-D-hexosaminides.</text>
        <dbReference type="EC" id="3.2.1.52"/>
    </reaction>
</comment>
<name>A0A8C4GH87_DICLA</name>
<dbReference type="Proteomes" id="UP000694389">
    <property type="component" value="Unassembled WGS sequence"/>
</dbReference>
<evidence type="ECO:0000256" key="5">
    <source>
        <dbReference type="ARBA" id="ARBA00023145"/>
    </source>
</evidence>
<evidence type="ECO:0000256" key="11">
    <source>
        <dbReference type="ARBA" id="ARBA00045782"/>
    </source>
</evidence>
<comment type="subunit">
    <text evidence="12">There are 3 beta-hexosaminidase isozymes: isozyme A (hexosaminidase A) is a heterodimer composed of one subunit alpha and one subunit beta (chain A and B); isozyme B (hexosaminidase B) is a homodimer of two beta subunits (two chains A and B); isozyme S (hexosaminidase S) is a homodimer of two alpha subunits. The composition of the dimer (isozyme A versus isozyme S) has a significant effect on the substrate specificity of the alpha subunit active site.</text>
</comment>
<dbReference type="Ensembl" id="ENSDLAT00005007938.2">
    <property type="protein sequence ID" value="ENSDLAP00005007305.2"/>
    <property type="gene ID" value="ENSDLAG00005001862.2"/>
</dbReference>
<keyword evidence="5" id="KW-0865">Zymogen</keyword>
<dbReference type="SUPFAM" id="SSF55545">
    <property type="entry name" value="beta-N-acetylhexosaminidase-like domain"/>
    <property type="match status" value="1"/>
</dbReference>
<accession>A0A8C4GH87</accession>
<dbReference type="InterPro" id="IPR015883">
    <property type="entry name" value="Glyco_hydro_20_cat"/>
</dbReference>
<keyword evidence="6" id="KW-0325">Glycoprotein</keyword>
<dbReference type="PRINTS" id="PR00738">
    <property type="entry name" value="GLHYDRLASE20"/>
</dbReference>
<comment type="catalytic activity">
    <reaction evidence="8">
        <text>beta-D-GalNAc-(1-&gt;4)-alpha-L-IdoA-(1-&gt;3)-beta-D-GalNAc-4-sulfate-(1-&gt;4)-alpha-L-IdoA-(1-&gt;3)-D-GalNAc-4-sulfate + H2O = alpha-L-IdoA-(1-&gt;3)-beta-D-GalNAc-4-sulfate-(1-&gt;4)-alpha-L-IdoA-(1-&gt;3)-D-GalNAc-4-sulfate + N-acetyl-D-galactosamine</text>
        <dbReference type="Rhea" id="RHEA:64372"/>
        <dbReference type="ChEBI" id="CHEBI:15377"/>
        <dbReference type="ChEBI" id="CHEBI:28037"/>
        <dbReference type="ChEBI" id="CHEBI:152565"/>
        <dbReference type="ChEBI" id="CHEBI:152566"/>
    </reaction>
    <physiologicalReaction direction="left-to-right" evidence="8">
        <dbReference type="Rhea" id="RHEA:64373"/>
    </physiologicalReaction>
</comment>
<dbReference type="Pfam" id="PF00728">
    <property type="entry name" value="Glyco_hydro_20"/>
    <property type="match status" value="1"/>
</dbReference>
<evidence type="ECO:0000256" key="4">
    <source>
        <dbReference type="ARBA" id="ARBA00022801"/>
    </source>
</evidence>
<dbReference type="GO" id="GO:0005764">
    <property type="term" value="C:lysosome"/>
    <property type="evidence" value="ECO:0007669"/>
    <property type="project" value="TreeGrafter"/>
</dbReference>
<dbReference type="GO" id="GO:0004563">
    <property type="term" value="F:beta-N-acetylhexosaminidase activity"/>
    <property type="evidence" value="ECO:0007669"/>
    <property type="project" value="UniProtKB-EC"/>
</dbReference>
<evidence type="ECO:0000256" key="10">
    <source>
        <dbReference type="ARBA" id="ARBA00043827"/>
    </source>
</evidence>
<comment type="catalytic activity">
    <reaction evidence="14">
        <text>N-acetyl-beta-D-6-sulfogalactosaminyl-(1-&gt;4)-alpha-L-iduronyl-(1-&gt;3)-N-acetyl-D-6-sulfogalactosamine + H2O = alpha-L-iduronyl-(1-&gt;3)-N-acetyl-D-6-sulfogalactosamine + N-acetyl-D-6-sulfogalactosamine</text>
        <dbReference type="Rhea" id="RHEA:64384"/>
        <dbReference type="ChEBI" id="CHEBI:15377"/>
        <dbReference type="ChEBI" id="CHEBI:152567"/>
        <dbReference type="ChEBI" id="CHEBI:152568"/>
        <dbReference type="ChEBI" id="CHEBI:153064"/>
    </reaction>
    <physiologicalReaction direction="left-to-right" evidence="14">
        <dbReference type="Rhea" id="RHEA:64385"/>
    </physiologicalReaction>
</comment>
<keyword evidence="20" id="KW-1185">Reference proteome</keyword>
<dbReference type="InterPro" id="IPR029018">
    <property type="entry name" value="Hex-like_dom2"/>
</dbReference>
<dbReference type="Gene3D" id="3.20.20.80">
    <property type="entry name" value="Glycosidases"/>
    <property type="match status" value="1"/>
</dbReference>
<gene>
    <name evidence="19" type="primary">hexa</name>
</gene>
<evidence type="ECO:0000313" key="19">
    <source>
        <dbReference type="Ensembl" id="ENSDLAP00005007305.2"/>
    </source>
</evidence>
<dbReference type="GeneTree" id="ENSGT00390000008107"/>
<evidence type="ECO:0000256" key="17">
    <source>
        <dbReference type="SAM" id="SignalP"/>
    </source>
</evidence>
<feature type="active site" description="Proton donor" evidence="16">
    <location>
        <position position="296"/>
    </location>
</feature>
<evidence type="ECO:0000256" key="14">
    <source>
        <dbReference type="ARBA" id="ARBA00049464"/>
    </source>
</evidence>
<dbReference type="SUPFAM" id="SSF51445">
    <property type="entry name" value="(Trans)glycosidases"/>
    <property type="match status" value="1"/>
</dbReference>
<feature type="chain" id="PRO_5035820421" description="Beta-hexosaminidase" evidence="17">
    <location>
        <begin position="24"/>
        <end position="502"/>
    </location>
</feature>
<evidence type="ECO:0000256" key="6">
    <source>
        <dbReference type="ARBA" id="ARBA00023180"/>
    </source>
</evidence>
<dbReference type="GO" id="GO:0030203">
    <property type="term" value="P:glycosaminoglycan metabolic process"/>
    <property type="evidence" value="ECO:0007669"/>
    <property type="project" value="TreeGrafter"/>
</dbReference>
<dbReference type="GO" id="GO:0006689">
    <property type="term" value="P:ganglioside catabolic process"/>
    <property type="evidence" value="ECO:0007669"/>
    <property type="project" value="TreeGrafter"/>
</dbReference>